<feature type="transmembrane region" description="Helical" evidence="7">
    <location>
        <begin position="183"/>
        <end position="203"/>
    </location>
</feature>
<evidence type="ECO:0000259" key="8">
    <source>
        <dbReference type="PROSITE" id="PS50111"/>
    </source>
</evidence>
<evidence type="ECO:0000256" key="3">
    <source>
        <dbReference type="ARBA" id="ARBA00023136"/>
    </source>
</evidence>
<evidence type="ECO:0000256" key="6">
    <source>
        <dbReference type="PROSITE-ProRule" id="PRU00284"/>
    </source>
</evidence>
<dbReference type="CDD" id="cd06225">
    <property type="entry name" value="HAMP"/>
    <property type="match status" value="1"/>
</dbReference>
<feature type="domain" description="Methyl-accepting transducer" evidence="8">
    <location>
        <begin position="273"/>
        <end position="523"/>
    </location>
</feature>
<evidence type="ECO:0000259" key="9">
    <source>
        <dbReference type="PROSITE" id="PS50885"/>
    </source>
</evidence>
<keyword evidence="4 6" id="KW-0807">Transducer</keyword>
<proteinExistence type="inferred from homology"/>
<feature type="transmembrane region" description="Helical" evidence="7">
    <location>
        <begin position="12"/>
        <end position="32"/>
    </location>
</feature>
<evidence type="ECO:0000313" key="10">
    <source>
        <dbReference type="EMBL" id="MDQ0165112.1"/>
    </source>
</evidence>
<dbReference type="Proteomes" id="UP001235840">
    <property type="component" value="Unassembled WGS sequence"/>
</dbReference>
<comment type="subcellular location">
    <subcellularLocation>
        <location evidence="1">Cell membrane</location>
    </subcellularLocation>
</comment>
<dbReference type="SMART" id="SM00304">
    <property type="entry name" value="HAMP"/>
    <property type="match status" value="1"/>
</dbReference>
<feature type="domain" description="HAMP" evidence="9">
    <location>
        <begin position="201"/>
        <end position="254"/>
    </location>
</feature>
<dbReference type="PANTHER" id="PTHR32089:SF112">
    <property type="entry name" value="LYSOZYME-LIKE PROTEIN-RELATED"/>
    <property type="match status" value="1"/>
</dbReference>
<keyword evidence="7" id="KW-1133">Transmembrane helix</keyword>
<dbReference type="Pfam" id="PF00015">
    <property type="entry name" value="MCPsignal"/>
    <property type="match status" value="1"/>
</dbReference>
<comment type="caution">
    <text evidence="10">The sequence shown here is derived from an EMBL/GenBank/DDBJ whole genome shotgun (WGS) entry which is preliminary data.</text>
</comment>
<dbReference type="PROSITE" id="PS50111">
    <property type="entry name" value="CHEMOTAXIS_TRANSDUC_2"/>
    <property type="match status" value="1"/>
</dbReference>
<dbReference type="PANTHER" id="PTHR32089">
    <property type="entry name" value="METHYL-ACCEPTING CHEMOTAXIS PROTEIN MCPB"/>
    <property type="match status" value="1"/>
</dbReference>
<dbReference type="EMBL" id="JAUSTY010000003">
    <property type="protein sequence ID" value="MDQ0165112.1"/>
    <property type="molecule type" value="Genomic_DNA"/>
</dbReference>
<evidence type="ECO:0000313" key="11">
    <source>
        <dbReference type="Proteomes" id="UP001235840"/>
    </source>
</evidence>
<evidence type="ECO:0000256" key="1">
    <source>
        <dbReference type="ARBA" id="ARBA00004236"/>
    </source>
</evidence>
<accession>A0ABT9VVT9</accession>
<dbReference type="CDD" id="cd11386">
    <property type="entry name" value="MCP_signal"/>
    <property type="match status" value="1"/>
</dbReference>
<protein>
    <submittedName>
        <fullName evidence="10">Methyl-accepting chemotaxis protein</fullName>
    </submittedName>
</protein>
<evidence type="ECO:0000256" key="5">
    <source>
        <dbReference type="ARBA" id="ARBA00029447"/>
    </source>
</evidence>
<gene>
    <name evidence="10" type="ORF">J2S11_001012</name>
</gene>
<keyword evidence="2" id="KW-1003">Cell membrane</keyword>
<dbReference type="InterPro" id="IPR004089">
    <property type="entry name" value="MCPsignal_dom"/>
</dbReference>
<dbReference type="SUPFAM" id="SSF58104">
    <property type="entry name" value="Methyl-accepting chemotaxis protein (MCP) signaling domain"/>
    <property type="match status" value="1"/>
</dbReference>
<keyword evidence="11" id="KW-1185">Reference proteome</keyword>
<organism evidence="10 11">
    <name type="scientific">Caldalkalibacillus horti</name>
    <dbReference type="NCBI Taxonomy" id="77523"/>
    <lineage>
        <taxon>Bacteria</taxon>
        <taxon>Bacillati</taxon>
        <taxon>Bacillota</taxon>
        <taxon>Bacilli</taxon>
        <taxon>Bacillales</taxon>
        <taxon>Bacillaceae</taxon>
        <taxon>Caldalkalibacillus</taxon>
    </lineage>
</organism>
<dbReference type="SMART" id="SM00283">
    <property type="entry name" value="MA"/>
    <property type="match status" value="1"/>
</dbReference>
<comment type="similarity">
    <text evidence="5">Belongs to the methyl-accepting chemotaxis (MCP) protein family.</text>
</comment>
<dbReference type="Gene3D" id="1.10.287.950">
    <property type="entry name" value="Methyl-accepting chemotaxis protein"/>
    <property type="match status" value="1"/>
</dbReference>
<evidence type="ECO:0000256" key="4">
    <source>
        <dbReference type="ARBA" id="ARBA00023224"/>
    </source>
</evidence>
<dbReference type="PROSITE" id="PS50885">
    <property type="entry name" value="HAMP"/>
    <property type="match status" value="1"/>
</dbReference>
<keyword evidence="3 7" id="KW-0472">Membrane</keyword>
<name>A0ABT9VVT9_9BACI</name>
<reference evidence="10 11" key="1">
    <citation type="submission" date="2023-07" db="EMBL/GenBank/DDBJ databases">
        <title>Genomic Encyclopedia of Type Strains, Phase IV (KMG-IV): sequencing the most valuable type-strain genomes for metagenomic binning, comparative biology and taxonomic classification.</title>
        <authorList>
            <person name="Goeker M."/>
        </authorList>
    </citation>
    <scope>NUCLEOTIDE SEQUENCE [LARGE SCALE GENOMIC DNA]</scope>
    <source>
        <strain evidence="10 11">DSM 12751</strain>
    </source>
</reference>
<keyword evidence="7" id="KW-0812">Transmembrane</keyword>
<dbReference type="InterPro" id="IPR003660">
    <property type="entry name" value="HAMP_dom"/>
</dbReference>
<sequence length="560" mass="60765">MKLWKKRSIRTKLLFVMAMTYLLFLGSFIYVLNELNSVGEETNSMARHSENAVKIMEIGSIIRSKFIIISDYATTNVFNQTYYEQQDQLITKHLADVEVEIDTVEEQELFEQVVAGNERFNQVAQMIEAERADISGLAQELSLIQNQAVLSVTLLSEQATEEMTASSEDVRAYIIQSSNISTFLVIVVFIVGSACMVLFSMYLTKTLNKITAQAKQISAGNLTIEPLAIRSEDELGQLSLSMNSMLSNLHQLVTKITTASVQVASSAEQLTASATETSKSTEQISEAIQSVALGAEQQVDSSANSQALVMGMSEGMEQVTQHIQQVRQTSGDTTQKAESGVAVVQHTVEQMNVIQEKSSTTASLLNELGGKSNEIGKIVGLITDVSEQTNLLALNAAIEAARAGEHGAGFAVVADEVRKLAEESAQSSNQIKRLIEDIQHNIQQSLSAMKEGTMAVEEGINMVHEAGNSFSSISASVTQVTEQIQEVTTFVQHMSQGTHTLVEASDQIVSISEQTASSTQNIAAAVEEQNASMEEISASSAMLASMAEELQAAVKTFKIY</sequence>
<dbReference type="Gene3D" id="6.10.340.10">
    <property type="match status" value="1"/>
</dbReference>
<evidence type="ECO:0000256" key="7">
    <source>
        <dbReference type="SAM" id="Phobius"/>
    </source>
</evidence>
<dbReference type="Pfam" id="PF00672">
    <property type="entry name" value="HAMP"/>
    <property type="match status" value="1"/>
</dbReference>
<evidence type="ECO:0000256" key="2">
    <source>
        <dbReference type="ARBA" id="ARBA00022475"/>
    </source>
</evidence>